<dbReference type="RefSeq" id="WP_186443209.1">
    <property type="nucleotide sequence ID" value="NZ_VLLC01000047.1"/>
</dbReference>
<proteinExistence type="predicted"/>
<dbReference type="PANTHER" id="PTHR34611">
    <property type="match status" value="1"/>
</dbReference>
<keyword evidence="3" id="KW-1185">Reference proteome</keyword>
<sequence>MKNEHNPHDTGYKLFFSHPEMVRDLLCGFVKEDWVHEIDLNTLEPVSTTYITEDMRSRHSDTIWRVRFRGKWLYLYLLLEFQSSDDYFMGVRLMVYVGLLYQDIIRTQNLKRGDTLPPVVPMVIYNGRGAWQTPLDIKELIHPVQDSLKPFIPSFRYWLLDENRISKAELGGVDLNLVRELIAFEMCTTPEEIRARIADLIQKLESDEYRNIQRIFAIWLSRLLRTRFKKDAVPEYHALTEVEAMLAEKMTEWTEEWEKKGHLKGKMEERMETIKKLRTEKFQTLMRLYNFNISPDKIAAAVNLPLEKVNQIIALGERGMDLIQAQDLGLTDIIEEQIKTETP</sequence>
<dbReference type="PANTHER" id="PTHR34611:SF2">
    <property type="entry name" value="INACTIVE RECOMBINATION-PROMOTING NUCLEASE-LIKE PROTEIN RPNE-RELATED"/>
    <property type="match status" value="1"/>
</dbReference>
<evidence type="ECO:0000259" key="1">
    <source>
        <dbReference type="Pfam" id="PF04754"/>
    </source>
</evidence>
<dbReference type="AlphaFoldDB" id="A0A562R673"/>
<organism evidence="2 3">
    <name type="scientific">Desulfobotulus alkaliphilus</name>
    <dbReference type="NCBI Taxonomy" id="622671"/>
    <lineage>
        <taxon>Bacteria</taxon>
        <taxon>Pseudomonadati</taxon>
        <taxon>Thermodesulfobacteriota</taxon>
        <taxon>Desulfobacteria</taxon>
        <taxon>Desulfobacterales</taxon>
        <taxon>Desulfobacteraceae</taxon>
        <taxon>Desulfobotulus</taxon>
    </lineage>
</organism>
<dbReference type="Pfam" id="PF04754">
    <property type="entry name" value="Transposase_31"/>
    <property type="match status" value="1"/>
</dbReference>
<dbReference type="Proteomes" id="UP000318307">
    <property type="component" value="Unassembled WGS sequence"/>
</dbReference>
<dbReference type="EMBL" id="VLLC01000047">
    <property type="protein sequence ID" value="TWI63910.1"/>
    <property type="molecule type" value="Genomic_DNA"/>
</dbReference>
<accession>A0A562R673</accession>
<feature type="domain" description="Transposase (putative) YhgA-like" evidence="1">
    <location>
        <begin position="6"/>
        <end position="174"/>
    </location>
</feature>
<dbReference type="InterPro" id="IPR006842">
    <property type="entry name" value="Transposase_31"/>
</dbReference>
<evidence type="ECO:0000313" key="2">
    <source>
        <dbReference type="EMBL" id="TWI63910.1"/>
    </source>
</evidence>
<reference evidence="2 3" key="1">
    <citation type="submission" date="2019-07" db="EMBL/GenBank/DDBJ databases">
        <title>Genome sequencing of 100 strains of the haloalkaliphilic chemolithoautotrophic sulfur-oxidizing bacterium Thioalkalivibrio.</title>
        <authorList>
            <person name="Muyzer G."/>
        </authorList>
    </citation>
    <scope>NUCLEOTIDE SEQUENCE [LARGE SCALE GENOMIC DNA]</scope>
    <source>
        <strain evidence="2 3">ASO4-4</strain>
    </source>
</reference>
<dbReference type="InterPro" id="IPR051699">
    <property type="entry name" value="Rpn/YhgA-like_nuclease"/>
</dbReference>
<gene>
    <name evidence="2" type="ORF">LZ24_03228</name>
</gene>
<name>A0A562R673_9BACT</name>
<protein>
    <submittedName>
        <fullName evidence="2">Putative transposase/invertase (TIGR01784 family)</fullName>
    </submittedName>
</protein>
<evidence type="ECO:0000313" key="3">
    <source>
        <dbReference type="Proteomes" id="UP000318307"/>
    </source>
</evidence>
<comment type="caution">
    <text evidence="2">The sequence shown here is derived from an EMBL/GenBank/DDBJ whole genome shotgun (WGS) entry which is preliminary data.</text>
</comment>